<evidence type="ECO:0000313" key="1">
    <source>
        <dbReference type="EMBL" id="CDN46569.1"/>
    </source>
</evidence>
<dbReference type="Proteomes" id="UP000028181">
    <property type="component" value="Chromosome I"/>
</dbReference>
<keyword evidence="2" id="KW-1185">Reference proteome</keyword>
<sequence>MLFWSYGAFNMPSSFDEKYWKSIFWLQTHEFNEYDGLTPTLQKAIGCYVFVMARGDVLRPWYVGKTNARSGFEGEIFTPHKLGHYSTIIAEARMGWRPQMLLFPLVANQETAQLSTAYKSSKPLIEWMERTLIGMALAKNPDLFNTRDTVKLRNCIVDGVVGKFPKRHRYPGAIAARKALTDLQDWD</sequence>
<dbReference type="AlphaFoldDB" id="A0A068SL81"/>
<dbReference type="GeneID" id="24258696"/>
<proteinExistence type="predicted"/>
<dbReference type="KEGG" id="ngg:RG540_CH03770"/>
<organism evidence="1 2">
    <name type="scientific">Neorhizobium galegae bv. orientalis str. HAMBI 540</name>
    <dbReference type="NCBI Taxonomy" id="1028800"/>
    <lineage>
        <taxon>Bacteria</taxon>
        <taxon>Pseudomonadati</taxon>
        <taxon>Pseudomonadota</taxon>
        <taxon>Alphaproteobacteria</taxon>
        <taxon>Hyphomicrobiales</taxon>
        <taxon>Rhizobiaceae</taxon>
        <taxon>Rhizobium/Agrobacterium group</taxon>
        <taxon>Neorhizobium</taxon>
    </lineage>
</organism>
<reference evidence="2" key="1">
    <citation type="journal article" date="2014" name="BMC Genomics">
        <title>Genome sequencing of two Neorhizobium galegae strains reveals a noeT gene responsible for the unusual acetylation of the nodulation factors.</title>
        <authorList>
            <person name="Osterman J."/>
            <person name="Marsh J."/>
            <person name="Laine P.K."/>
            <person name="Zeng Z."/>
            <person name="Alatalo E."/>
            <person name="Sullivan J.T."/>
            <person name="Young J.P."/>
            <person name="Thomas-Oates J."/>
            <person name="Paulin L."/>
            <person name="Lindstrom K."/>
        </authorList>
    </citation>
    <scope>NUCLEOTIDE SEQUENCE [LARGE SCALE GENOMIC DNA]</scope>
    <source>
        <strain evidence="2">HAMBI 540</strain>
    </source>
</reference>
<dbReference type="RefSeq" id="WP_038584034.1">
    <property type="nucleotide sequence ID" value="NZ_HG938353.1"/>
</dbReference>
<protein>
    <submittedName>
        <fullName evidence="1">Uncharacterized protein</fullName>
    </submittedName>
</protein>
<gene>
    <name evidence="1" type="ORF">RG540_CH03770</name>
</gene>
<evidence type="ECO:0000313" key="2">
    <source>
        <dbReference type="Proteomes" id="UP000028181"/>
    </source>
</evidence>
<dbReference type="EMBL" id="HG938353">
    <property type="protein sequence ID" value="CDN46569.1"/>
    <property type="molecule type" value="Genomic_DNA"/>
</dbReference>
<dbReference type="OrthoDB" id="8453017at2"/>
<name>A0A068SL81_NEOGA</name>
<dbReference type="HOGENOM" id="CLU_1446236_0_0_5"/>
<accession>A0A068SL81</accession>